<evidence type="ECO:0000256" key="7">
    <source>
        <dbReference type="ARBA" id="ARBA00022519"/>
    </source>
</evidence>
<dbReference type="Gene3D" id="3.30.70.100">
    <property type="match status" value="1"/>
</dbReference>
<proteinExistence type="inferred from homology"/>
<dbReference type="InterPro" id="IPR036163">
    <property type="entry name" value="HMA_dom_sf"/>
</dbReference>
<dbReference type="InterPro" id="IPR003457">
    <property type="entry name" value="Transprt_MerT"/>
</dbReference>
<evidence type="ECO:0000256" key="6">
    <source>
        <dbReference type="ARBA" id="ARBA00022475"/>
    </source>
</evidence>
<feature type="transmembrane region" description="Helical" evidence="15">
    <location>
        <begin position="44"/>
        <end position="62"/>
    </location>
</feature>
<dbReference type="SUPFAM" id="SSF55008">
    <property type="entry name" value="HMA, heavy metal-associated domain"/>
    <property type="match status" value="1"/>
</dbReference>
<keyword evidence="18" id="KW-1185">Reference proteome</keyword>
<dbReference type="Proteomes" id="UP000321532">
    <property type="component" value="Unassembled WGS sequence"/>
</dbReference>
<keyword evidence="6" id="KW-1003">Cell membrane</keyword>
<evidence type="ECO:0000313" key="18">
    <source>
        <dbReference type="Proteomes" id="UP000321532"/>
    </source>
</evidence>
<dbReference type="InterPro" id="IPR006121">
    <property type="entry name" value="HMA_dom"/>
</dbReference>
<reference evidence="17 18" key="1">
    <citation type="submission" date="2019-07" db="EMBL/GenBank/DDBJ databases">
        <title>Whole genome shotgun sequence of Adhaeribacter aerolatus NBRC 106133.</title>
        <authorList>
            <person name="Hosoyama A."/>
            <person name="Uohara A."/>
            <person name="Ohji S."/>
            <person name="Ichikawa N."/>
        </authorList>
    </citation>
    <scope>NUCLEOTIDE SEQUENCE [LARGE SCALE GENOMIC DNA]</scope>
    <source>
        <strain evidence="17 18">NBRC 106133</strain>
    </source>
</reference>
<dbReference type="Pfam" id="PF02411">
    <property type="entry name" value="MerT"/>
    <property type="match status" value="1"/>
</dbReference>
<dbReference type="PROSITE" id="PS50846">
    <property type="entry name" value="HMA_2"/>
    <property type="match status" value="1"/>
</dbReference>
<evidence type="ECO:0000313" key="17">
    <source>
        <dbReference type="EMBL" id="GEO05473.1"/>
    </source>
</evidence>
<organism evidence="17 18">
    <name type="scientific">Adhaeribacter aerolatus</name>
    <dbReference type="NCBI Taxonomy" id="670289"/>
    <lineage>
        <taxon>Bacteria</taxon>
        <taxon>Pseudomonadati</taxon>
        <taxon>Bacteroidota</taxon>
        <taxon>Cytophagia</taxon>
        <taxon>Cytophagales</taxon>
        <taxon>Hymenobacteraceae</taxon>
        <taxon>Adhaeribacter</taxon>
    </lineage>
</organism>
<evidence type="ECO:0000256" key="11">
    <source>
        <dbReference type="ARBA" id="ARBA00022989"/>
    </source>
</evidence>
<evidence type="ECO:0000256" key="2">
    <source>
        <dbReference type="ARBA" id="ARBA00008224"/>
    </source>
</evidence>
<dbReference type="GO" id="GO:0015097">
    <property type="term" value="F:mercury ion transmembrane transporter activity"/>
    <property type="evidence" value="ECO:0007669"/>
    <property type="project" value="InterPro"/>
</dbReference>
<name>A0A512B0I8_9BACT</name>
<evidence type="ECO:0000256" key="8">
    <source>
        <dbReference type="ARBA" id="ARBA00022692"/>
    </source>
</evidence>
<evidence type="ECO:0000256" key="9">
    <source>
        <dbReference type="ARBA" id="ARBA00022723"/>
    </source>
</evidence>
<keyword evidence="7" id="KW-0997">Cell inner membrane</keyword>
<evidence type="ECO:0000256" key="10">
    <source>
        <dbReference type="ARBA" id="ARBA00022914"/>
    </source>
</evidence>
<dbReference type="AlphaFoldDB" id="A0A512B0I8"/>
<keyword evidence="9" id="KW-0479">Metal-binding</keyword>
<dbReference type="FunFam" id="3.30.70.100:FF:000001">
    <property type="entry name" value="ATPase copper transporting beta"/>
    <property type="match status" value="1"/>
</dbReference>
<comment type="function">
    <text evidence="14">Involved in mercury resistance. Probably transfers a mercuric ion from the periplasmic Hg(2+)-binding protein MerP to the cytoplasmic mercuric reductase MerA.</text>
</comment>
<dbReference type="GO" id="GO:0046872">
    <property type="term" value="F:metal ion binding"/>
    <property type="evidence" value="ECO:0007669"/>
    <property type="project" value="UniProtKB-KW"/>
</dbReference>
<dbReference type="PROSITE" id="PS01047">
    <property type="entry name" value="HMA_1"/>
    <property type="match status" value="1"/>
</dbReference>
<feature type="transmembrane region" description="Helical" evidence="15">
    <location>
        <begin position="89"/>
        <end position="107"/>
    </location>
</feature>
<keyword evidence="12 15" id="KW-0472">Membrane</keyword>
<feature type="domain" description="HMA" evidence="16">
    <location>
        <begin position="130"/>
        <end position="196"/>
    </location>
</feature>
<evidence type="ECO:0000256" key="5">
    <source>
        <dbReference type="ARBA" id="ARBA00022466"/>
    </source>
</evidence>
<dbReference type="InterPro" id="IPR017969">
    <property type="entry name" value="Heavy-metal-associated_CS"/>
</dbReference>
<protein>
    <recommendedName>
        <fullName evidence="3">Mercuric transport protein MerT</fullName>
    </recommendedName>
    <alternativeName>
        <fullName evidence="13">Mercury ion transport protein</fullName>
    </alternativeName>
</protein>
<evidence type="ECO:0000256" key="1">
    <source>
        <dbReference type="ARBA" id="ARBA00004429"/>
    </source>
</evidence>
<dbReference type="GO" id="GO:0005886">
    <property type="term" value="C:plasma membrane"/>
    <property type="evidence" value="ECO:0007669"/>
    <property type="project" value="UniProtKB-SubCell"/>
</dbReference>
<accession>A0A512B0I8</accession>
<dbReference type="EMBL" id="BJYS01000024">
    <property type="protein sequence ID" value="GEO05473.1"/>
    <property type="molecule type" value="Genomic_DNA"/>
</dbReference>
<keyword evidence="8 15" id="KW-0812">Transmembrane</keyword>
<comment type="caution">
    <text evidence="17">The sequence shown here is derived from an EMBL/GenBank/DDBJ whole genome shotgun (WGS) entry which is preliminary data.</text>
</comment>
<dbReference type="RefSeq" id="WP_146899523.1">
    <property type="nucleotide sequence ID" value="NZ_BJYS01000024.1"/>
</dbReference>
<comment type="similarity">
    <text evidence="2">Belongs to the MerT family.</text>
</comment>
<evidence type="ECO:0000256" key="13">
    <source>
        <dbReference type="ARBA" id="ARBA00030934"/>
    </source>
</evidence>
<evidence type="ECO:0000256" key="3">
    <source>
        <dbReference type="ARBA" id="ARBA00017053"/>
    </source>
</evidence>
<dbReference type="Gene3D" id="1.10.287.910">
    <property type="entry name" value="bacterial mercury transporter, merf"/>
    <property type="match status" value="1"/>
</dbReference>
<feature type="transmembrane region" description="Helical" evidence="15">
    <location>
        <begin position="7"/>
        <end position="32"/>
    </location>
</feature>
<dbReference type="NCBIfam" id="NF033556">
    <property type="entry name" value="MerTP_fusion"/>
    <property type="match status" value="1"/>
</dbReference>
<comment type="subcellular location">
    <subcellularLocation>
        <location evidence="1">Cell inner membrane</location>
        <topology evidence="1">Multi-pass membrane protein</topology>
    </subcellularLocation>
</comment>
<evidence type="ECO:0000256" key="15">
    <source>
        <dbReference type="SAM" id="Phobius"/>
    </source>
</evidence>
<dbReference type="Pfam" id="PF00403">
    <property type="entry name" value="HMA"/>
    <property type="match status" value="1"/>
</dbReference>
<keyword evidence="10" id="KW-0476">Mercury</keyword>
<keyword evidence="11 15" id="KW-1133">Transmembrane helix</keyword>
<evidence type="ECO:0000259" key="16">
    <source>
        <dbReference type="PROSITE" id="PS50846"/>
    </source>
</evidence>
<dbReference type="CDD" id="cd00371">
    <property type="entry name" value="HMA"/>
    <property type="match status" value="1"/>
</dbReference>
<sequence>MASKRLIGGGIVASVLASLCCITPLMALLAGTSGLASSIGWLDAYRPYLIGLTVALLGYAWYQKLRQEKQKACNCETETNPSFMQTKSFLTLVTAVAFLMLAFPNYAKVFYPAAKTQVSQRVVQDKVKTQTVEYKISGMTCDACTLHVANEVNKVAGILNLKVSYANGNALVAFDKSKTNIQAVQKAIQATGYKVTATNIQQ</sequence>
<keyword evidence="5" id="KW-0475">Mercuric resistance</keyword>
<evidence type="ECO:0000256" key="12">
    <source>
        <dbReference type="ARBA" id="ARBA00023136"/>
    </source>
</evidence>
<evidence type="ECO:0000256" key="14">
    <source>
        <dbReference type="ARBA" id="ARBA00045720"/>
    </source>
</evidence>
<keyword evidence="4" id="KW-0813">Transport</keyword>
<gene>
    <name evidence="17" type="ORF">AAE02nite_31370</name>
</gene>
<dbReference type="OrthoDB" id="1493145at2"/>
<evidence type="ECO:0000256" key="4">
    <source>
        <dbReference type="ARBA" id="ARBA00022448"/>
    </source>
</evidence>